<evidence type="ECO:0000256" key="3">
    <source>
        <dbReference type="ARBA" id="ARBA00023163"/>
    </source>
</evidence>
<keyword evidence="7" id="KW-1185">Reference proteome</keyword>
<dbReference type="Proteomes" id="UP001428817">
    <property type="component" value="Unassembled WGS sequence"/>
</dbReference>
<reference evidence="7" key="1">
    <citation type="journal article" date="2019" name="Int. J. Syst. Evol. Microbiol.">
        <title>The Global Catalogue of Microorganisms (GCM) 10K type strain sequencing project: providing services to taxonomists for standard genome sequencing and annotation.</title>
        <authorList>
            <consortium name="The Broad Institute Genomics Platform"/>
            <consortium name="The Broad Institute Genome Sequencing Center for Infectious Disease"/>
            <person name="Wu L."/>
            <person name="Ma J."/>
        </authorList>
    </citation>
    <scope>NUCLEOTIDE SEQUENCE [LARGE SCALE GENOMIC DNA]</scope>
    <source>
        <strain evidence="7">JCM 18303</strain>
    </source>
</reference>
<evidence type="ECO:0000256" key="2">
    <source>
        <dbReference type="ARBA" id="ARBA00023125"/>
    </source>
</evidence>
<dbReference type="PANTHER" id="PTHR42756">
    <property type="entry name" value="TRANSCRIPTIONAL REGULATOR, MARR"/>
    <property type="match status" value="1"/>
</dbReference>
<evidence type="ECO:0000256" key="1">
    <source>
        <dbReference type="ARBA" id="ARBA00023015"/>
    </source>
</evidence>
<dbReference type="InterPro" id="IPR036390">
    <property type="entry name" value="WH_DNA-bd_sf"/>
</dbReference>
<feature type="domain" description="HTH marR-type" evidence="5">
    <location>
        <begin position="5"/>
        <end position="139"/>
    </location>
</feature>
<evidence type="ECO:0000313" key="7">
    <source>
        <dbReference type="Proteomes" id="UP001428817"/>
    </source>
</evidence>
<dbReference type="SUPFAM" id="SSF46785">
    <property type="entry name" value="Winged helix' DNA-binding domain"/>
    <property type="match status" value="1"/>
</dbReference>
<protein>
    <recommendedName>
        <fullName evidence="5">HTH marR-type domain-containing protein</fullName>
    </recommendedName>
</protein>
<dbReference type="EMBL" id="BAABJP010000010">
    <property type="protein sequence ID" value="GAA5155728.1"/>
    <property type="molecule type" value="Genomic_DNA"/>
</dbReference>
<feature type="region of interest" description="Disordered" evidence="4">
    <location>
        <begin position="144"/>
        <end position="163"/>
    </location>
</feature>
<keyword evidence="1" id="KW-0805">Transcription regulation</keyword>
<name>A0ABP9Q2H8_9PSEU</name>
<dbReference type="PRINTS" id="PR00598">
    <property type="entry name" value="HTHMARR"/>
</dbReference>
<organism evidence="6 7">
    <name type="scientific">Pseudonocardia eucalypti</name>
    <dbReference type="NCBI Taxonomy" id="648755"/>
    <lineage>
        <taxon>Bacteria</taxon>
        <taxon>Bacillati</taxon>
        <taxon>Actinomycetota</taxon>
        <taxon>Actinomycetes</taxon>
        <taxon>Pseudonocardiales</taxon>
        <taxon>Pseudonocardiaceae</taxon>
        <taxon>Pseudonocardia</taxon>
    </lineage>
</organism>
<evidence type="ECO:0000259" key="5">
    <source>
        <dbReference type="PROSITE" id="PS50995"/>
    </source>
</evidence>
<dbReference type="SMART" id="SM00347">
    <property type="entry name" value="HTH_MARR"/>
    <property type="match status" value="1"/>
</dbReference>
<comment type="caution">
    <text evidence="6">The sequence shown here is derived from an EMBL/GenBank/DDBJ whole genome shotgun (WGS) entry which is preliminary data.</text>
</comment>
<dbReference type="InterPro" id="IPR000835">
    <property type="entry name" value="HTH_MarR-typ"/>
</dbReference>
<dbReference type="PANTHER" id="PTHR42756:SF1">
    <property type="entry name" value="TRANSCRIPTIONAL REPRESSOR OF EMRAB OPERON"/>
    <property type="match status" value="1"/>
</dbReference>
<keyword evidence="3" id="KW-0804">Transcription</keyword>
<keyword evidence="2" id="KW-0238">DNA-binding</keyword>
<evidence type="ECO:0000313" key="6">
    <source>
        <dbReference type="EMBL" id="GAA5155728.1"/>
    </source>
</evidence>
<dbReference type="InterPro" id="IPR036388">
    <property type="entry name" value="WH-like_DNA-bd_sf"/>
</dbReference>
<sequence>MTEPTTRIAYLVRMLSNSLSQQVERALRPLALTQAQLAALAQLEIGPEEGLSGAELGRRAGVTAQSMSTSLAGLERRGLVLRAPHPTHGRVIQVQITEDGSRLLERAQQLTRPVDARALALLDDKEREQLRELLLRTMTAVGLPAPADPLESDGRPRVEVPRI</sequence>
<dbReference type="RefSeq" id="WP_185064025.1">
    <property type="nucleotide sequence ID" value="NZ_BAABJP010000010.1"/>
</dbReference>
<evidence type="ECO:0000256" key="4">
    <source>
        <dbReference type="SAM" id="MobiDB-lite"/>
    </source>
</evidence>
<dbReference type="Pfam" id="PF12802">
    <property type="entry name" value="MarR_2"/>
    <property type="match status" value="1"/>
</dbReference>
<dbReference type="Gene3D" id="1.10.10.10">
    <property type="entry name" value="Winged helix-like DNA-binding domain superfamily/Winged helix DNA-binding domain"/>
    <property type="match status" value="1"/>
</dbReference>
<proteinExistence type="predicted"/>
<dbReference type="PROSITE" id="PS50995">
    <property type="entry name" value="HTH_MARR_2"/>
    <property type="match status" value="1"/>
</dbReference>
<accession>A0ABP9Q2H8</accession>
<gene>
    <name evidence="6" type="ORF">GCM10023321_29830</name>
</gene>
<feature type="compositionally biased region" description="Basic and acidic residues" evidence="4">
    <location>
        <begin position="152"/>
        <end position="163"/>
    </location>
</feature>